<evidence type="ECO:0000313" key="2">
    <source>
        <dbReference type="EMBL" id="MCC2747948.1"/>
    </source>
</evidence>
<name>A0A3E5AQ30_9FIRM</name>
<sequence length="361" mass="41028">MEDGAKENTALNIQKPLEILVTDEDKHGTDIACMSDFFGIYIEQLSAELSNQVMRGVVEKIPAADVQILGELVHGVDVLLSGKYGYIPDFDSLPNDVKDKLKKGIYTLGESRQVEDNVRAVVLDENGTRIKDVTLKRVLNTPDTLEMSRSITSQVQMRQIAAKLDEIAETQSYLIEMERNNNIIKPFLNARDLILRAQNAKTIDERKHYMIEASKELNDVINASRLDLKTSSEHLAKLTRFPILRNSSQIKNYMGYVAQDLQLTTKYVGVQMHVLDYLGDYETANEVLSSYQMMLSDFADRPINKKNQSTAILMQNNSTYSEQTQDYWLNFRSNIKETIKTGSLLQDREMIVVSIEDIKDA</sequence>
<evidence type="ECO:0000313" key="12">
    <source>
        <dbReference type="Proteomes" id="UP000286220"/>
    </source>
</evidence>
<accession>A0A3E5AQ30</accession>
<dbReference type="EMBL" id="JAJFBX010000022">
    <property type="protein sequence ID" value="MCC2747948.1"/>
    <property type="molecule type" value="Genomic_DNA"/>
</dbReference>
<dbReference type="Proteomes" id="UP001193756">
    <property type="component" value="Unassembled WGS sequence"/>
</dbReference>
<dbReference type="EMBL" id="JAJCJQ010000014">
    <property type="protein sequence ID" value="MCB6961205.1"/>
    <property type="molecule type" value="Genomic_DNA"/>
</dbReference>
<dbReference type="EMBL" id="JAAIMP010000010">
    <property type="protein sequence ID" value="NSC77389.1"/>
    <property type="molecule type" value="Genomic_DNA"/>
</dbReference>
<reference evidence="1" key="5">
    <citation type="submission" date="2021-10" db="EMBL/GenBank/DDBJ databases">
        <title>Collection of gut derived symbiotic bacterial strains cultured from healthy donors.</title>
        <authorList>
            <person name="Lin H."/>
            <person name="Littmann E."/>
            <person name="Kohout C."/>
            <person name="Pamer E.G."/>
        </authorList>
    </citation>
    <scope>NUCLEOTIDE SEQUENCE</scope>
    <source>
        <strain evidence="1">DFI.7.28A</strain>
    </source>
</reference>
<dbReference type="Proteomes" id="UP000260970">
    <property type="component" value="Unassembled WGS sequence"/>
</dbReference>
<dbReference type="RefSeq" id="WP_117689906.1">
    <property type="nucleotide sequence ID" value="NZ_DAWDGG010000029.1"/>
</dbReference>
<dbReference type="EMBL" id="JAAILW010000030">
    <property type="protein sequence ID" value="NSC28209.1"/>
    <property type="molecule type" value="Genomic_DNA"/>
</dbReference>
<dbReference type="Proteomes" id="UP000286220">
    <property type="component" value="Unassembled WGS sequence"/>
</dbReference>
<evidence type="ECO:0000313" key="9">
    <source>
        <dbReference type="Proteomes" id="UP000260970"/>
    </source>
</evidence>
<evidence type="ECO:0000313" key="6">
    <source>
        <dbReference type="EMBL" id="RGZ16799.1"/>
    </source>
</evidence>
<dbReference type="Proteomes" id="UP001197741">
    <property type="component" value="Unassembled WGS sequence"/>
</dbReference>
<reference evidence="9 10" key="1">
    <citation type="submission" date="2018-08" db="EMBL/GenBank/DDBJ databases">
        <title>A genome reference for cultivated species of the human gut microbiota.</title>
        <authorList>
            <person name="Zou Y."/>
            <person name="Xue W."/>
            <person name="Luo G."/>
        </authorList>
    </citation>
    <scope>NUCLEOTIDE SEQUENCE [LARGE SCALE GENOMIC DNA]</scope>
    <source>
        <strain evidence="8 12">AM42-17AT</strain>
        <strain evidence="7 10">AM48-7</strain>
        <strain evidence="6 11">AM54-25XD</strain>
        <strain evidence="5 9">OM05-6AA</strain>
    </source>
</reference>
<dbReference type="AlphaFoldDB" id="A0A3E5AQ30"/>
<reference evidence="2" key="4">
    <citation type="submission" date="2021-10" db="EMBL/GenBank/DDBJ databases">
        <title>Collection of gut derived symbiotic bacterial strains cultured from healthy donors.</title>
        <authorList>
            <person name="Lin H."/>
            <person name="Littmann E."/>
            <person name="Claire K."/>
            <person name="Pamer E."/>
        </authorList>
    </citation>
    <scope>NUCLEOTIDE SEQUENCE</scope>
    <source>
        <strain evidence="2">MSK.22.92</strain>
    </source>
</reference>
<evidence type="ECO:0000313" key="8">
    <source>
        <dbReference type="EMBL" id="RHA93103.1"/>
    </source>
</evidence>
<reference evidence="3" key="3">
    <citation type="submission" date="2020-02" db="EMBL/GenBank/DDBJ databases">
        <authorList>
            <person name="Littmann E."/>
            <person name="Sorbara M."/>
        </authorList>
    </citation>
    <scope>NUCLEOTIDE SEQUENCE</scope>
    <source>
        <strain evidence="4">MSK.16.45</strain>
        <strain evidence="3">MSK.17.79</strain>
    </source>
</reference>
<dbReference type="Proteomes" id="UP000285209">
    <property type="component" value="Unassembled WGS sequence"/>
</dbReference>
<dbReference type="EMBL" id="QSDV01000024">
    <property type="protein sequence ID" value="RGZ16799.1"/>
    <property type="molecule type" value="Genomic_DNA"/>
</dbReference>
<evidence type="ECO:0000313" key="5">
    <source>
        <dbReference type="EMBL" id="RGN25033.1"/>
    </source>
</evidence>
<protein>
    <submittedName>
        <fullName evidence="5">Uncharacterized protein</fullName>
    </submittedName>
</protein>
<dbReference type="EMBL" id="QSEN01000030">
    <property type="protein sequence ID" value="RGZ74085.1"/>
    <property type="molecule type" value="Genomic_DNA"/>
</dbReference>
<evidence type="ECO:0000313" key="3">
    <source>
        <dbReference type="EMBL" id="NSC28209.1"/>
    </source>
</evidence>
<dbReference type="EMBL" id="QSUG01000003">
    <property type="protein sequence ID" value="RGN25033.1"/>
    <property type="molecule type" value="Genomic_DNA"/>
</dbReference>
<evidence type="ECO:0000313" key="1">
    <source>
        <dbReference type="EMBL" id="MCB6961205.1"/>
    </source>
</evidence>
<dbReference type="Proteomes" id="UP001197847">
    <property type="component" value="Unassembled WGS sequence"/>
</dbReference>
<reference evidence="3" key="2">
    <citation type="journal article" date="2020" name="Cell Host Microbe">
        <title>Functional and Genomic Variation between Human-Derived Isolates of Lachnospiraceae Reveals Inter- and Intra-Species Diversity.</title>
        <authorList>
            <person name="Sorbara M.T."/>
            <person name="Littmann E.R."/>
            <person name="Fontana E."/>
            <person name="Moody T.U."/>
            <person name="Kohout C.E."/>
            <person name="Gjonbalaj M."/>
            <person name="Eaton V."/>
            <person name="Seok R."/>
            <person name="Leiner I.M."/>
            <person name="Pamer E.G."/>
        </authorList>
    </citation>
    <scope>NUCLEOTIDE SEQUENCE</scope>
    <source>
        <strain evidence="4">MSK.16.45</strain>
        <strain evidence="3">MSK.17.79</strain>
    </source>
</reference>
<evidence type="ECO:0000313" key="4">
    <source>
        <dbReference type="EMBL" id="NSC77389.1"/>
    </source>
</evidence>
<evidence type="ECO:0000313" key="11">
    <source>
        <dbReference type="Proteomes" id="UP000285209"/>
    </source>
</evidence>
<comment type="caution">
    <text evidence="5">The sequence shown here is derived from an EMBL/GenBank/DDBJ whole genome shotgun (WGS) entry which is preliminary data.</text>
</comment>
<dbReference type="EMBL" id="QSFZ01000004">
    <property type="protein sequence ID" value="RHA93103.1"/>
    <property type="molecule type" value="Genomic_DNA"/>
</dbReference>
<organism evidence="5 9">
    <name type="scientific">Agathobacter rectalis</name>
    <dbReference type="NCBI Taxonomy" id="39491"/>
    <lineage>
        <taxon>Bacteria</taxon>
        <taxon>Bacillati</taxon>
        <taxon>Bacillota</taxon>
        <taxon>Clostridia</taxon>
        <taxon>Lachnospirales</taxon>
        <taxon>Lachnospiraceae</taxon>
        <taxon>Agathobacter</taxon>
    </lineage>
</organism>
<dbReference type="Proteomes" id="UP001193670">
    <property type="component" value="Unassembled WGS sequence"/>
</dbReference>
<dbReference type="Proteomes" id="UP000283431">
    <property type="component" value="Unassembled WGS sequence"/>
</dbReference>
<gene>
    <name evidence="8" type="ORF">DW912_05410</name>
    <name evidence="7" type="ORF">DW975_12950</name>
    <name evidence="6" type="ORF">DXA03_11530</name>
    <name evidence="5" type="ORF">DXB72_04560</name>
    <name evidence="4" type="ORF">G4312_08865</name>
    <name evidence="3" type="ORF">G4319_12880</name>
    <name evidence="1" type="ORF">LIZ82_09935</name>
    <name evidence="2" type="ORF">LK487_13070</name>
</gene>
<proteinExistence type="predicted"/>
<evidence type="ECO:0000313" key="10">
    <source>
        <dbReference type="Proteomes" id="UP000283431"/>
    </source>
</evidence>
<evidence type="ECO:0000313" key="7">
    <source>
        <dbReference type="EMBL" id="RGZ74085.1"/>
    </source>
</evidence>